<dbReference type="SUPFAM" id="SSF57756">
    <property type="entry name" value="Retrovirus zinc finger-like domains"/>
    <property type="match status" value="1"/>
</dbReference>
<organism evidence="6 7">
    <name type="scientific">Perkinsus olseni</name>
    <name type="common">Perkinsus atlanticus</name>
    <dbReference type="NCBI Taxonomy" id="32597"/>
    <lineage>
        <taxon>Eukaryota</taxon>
        <taxon>Sar</taxon>
        <taxon>Alveolata</taxon>
        <taxon>Perkinsozoa</taxon>
        <taxon>Perkinsea</taxon>
        <taxon>Perkinsida</taxon>
        <taxon>Perkinsidae</taxon>
        <taxon>Perkinsus</taxon>
    </lineage>
</organism>
<name>A0A7J6P4X9_PEROL</name>
<evidence type="ECO:0000259" key="3">
    <source>
        <dbReference type="PROSITE" id="PS50158"/>
    </source>
</evidence>
<dbReference type="Pfam" id="PF17921">
    <property type="entry name" value="Integrase_H2C2"/>
    <property type="match status" value="1"/>
</dbReference>
<protein>
    <submittedName>
        <fullName evidence="6">Uncharacterized protein</fullName>
    </submittedName>
</protein>
<dbReference type="Pfam" id="PF00078">
    <property type="entry name" value="RVT_1"/>
    <property type="match status" value="1"/>
</dbReference>
<feature type="compositionally biased region" description="Basic and acidic residues" evidence="2">
    <location>
        <begin position="403"/>
        <end position="423"/>
    </location>
</feature>
<dbReference type="Gene3D" id="3.30.420.10">
    <property type="entry name" value="Ribonuclease H-like superfamily/Ribonuclease H"/>
    <property type="match status" value="1"/>
</dbReference>
<sequence>MMQSVVLPSGGVLGAAGSYPAGASVGPATNGSDTGTTSGEPPGVVAARQALATYFNLNRPELMHYITDKDIDDHAEKNGIDLEAKAVAKQALDTLRTLVHPGQRAPHLRTEGGWHPPRLVQRIDIGTYPQRAGALGASSLYSDGGTLLDQVLEEAATRAPSVPAPRVRMNKEGLTKIDIPNQGRRFQGRGSLDYPVSEFLQDFAMTAKFHDLCEESMWSLLLLWLSPAVGSELMSYMALTGAAATPEAKQERTENIGSYVTRLSSMNASARAIGAGVTMSEMRDVFVCGLLPPYQRMAKGAFSHLRDINDLANALSSYEIENAPTVGSVVKDVKDNVKSVADENSGETEAAVQKESPSLQDELKAMRAQVDEVLHDVRRVAQNPRRGPVVCFQCGKVGHFKRDCPERARPGEMKPVNDAESKPKQPSPDTTSRLDDVEDDSDNLCTVLPDQGLLSVGIGRPGEADSAVDVQALLDTGATREGYLDESVYRKLLDIGTIKDEDMRQCGGVEFGNGERVAALGMVRLGVFGPQGEIAVGWFKIMPSLKPTVILGEKLIMSSNGLKNMLWARYSLPNSNRLTDGHPEVVLALTPIAADPEEFLDVCVEIAPSGRYRIGCRALERAAVMPFSDPPRRRSRFQGELIHRRCCIQEAEGKLRRIGPALARCISEVVLVDKRKPEDRQGPTKRVEDMSDDEVRKSWRVTADNRRLNSLKLCRISESGEQLVWAADAEVGDNAKRAHVISQHQRTALSILQGWPANCREYWACVDISEGFTQIELPKDLQSIFCIRSYDEQGNECIWASTRLSMGWKMSPLFFQKAISTLVSEARARVPNEPIYISHFQDDIIVGAATVELLKKGLKVLEDVCRERMLPINADKCEQGDTVRFCGLRVRGCRVQPEGKHALTKELVRDAVEQFDKLPVGQRASWIRSWAGRFEWVRRFLPPYLQATLARLHRADPEGLEAAELLRELGEEYFQAAGPLFVMSGGGQMKIMASIVAADANKAGWGGALYYLMSVPKHEADSFPDLPEMENLINAAVESDLPLNPRTDEGYRLVPVCYDGGAFSKQDQDRSSTFRERKAQLLAVSRFMPMLTAPCIVASDNKNCKAHWHTVDDHVEREGDYRMWLAFQRTVASTIWVPRETMRLVDAIARICEDDLVDDTPDGFHVEASSDSVKCLLTEAGTGDQRADGTDHLSVTTEANLDLKDAWMHHVGMSDAEILRKQEECEECGSVKKKLAERRTIRGGPFVVDASGILVKRACYDAAGYPLDRLFVPMSLREEVARNAHEANGLHLSGKELARTMGAWAYWPKMKKLTTAIARSCPTCQLVERDGRERPPPGTRLPPKFPEAWQAVGVDVLYLGDAGEKALSCVCYYSSFLELIPLESEDAESVVEAMAYCFARHGYPDHVSSDNASYFAGQRVQDWAARCGITWSFSNPNHPQCGGWWERKHRDACRALRKILAASSGRWYDRVVLASALWVVNNTEIGSSGVTAQQLMNGRIAYMPAMKHPSRVTDKSVTPESSVDIQAAAAETDRARGRLVREFLSDWLAAREAHEPVVDFVSDLNPGERVLVYTARPTKLLPCWRGPFVVESVKGRSCMVLTDRGIERHWLGNIKRYEDFEEALEKRSAGAPRPKRRAAELSQELTQQILRDEALGELKFEKKRKLPPGFASAQAGIGRSKRQRA</sequence>
<dbReference type="GO" id="GO:0003676">
    <property type="term" value="F:nucleic acid binding"/>
    <property type="evidence" value="ECO:0007669"/>
    <property type="project" value="InterPro"/>
</dbReference>
<feature type="region of interest" description="Disordered" evidence="2">
    <location>
        <begin position="403"/>
        <end position="441"/>
    </location>
</feature>
<feature type="domain" description="CCHC-type" evidence="3">
    <location>
        <begin position="391"/>
        <end position="406"/>
    </location>
</feature>
<reference evidence="6 7" key="1">
    <citation type="submission" date="2020-04" db="EMBL/GenBank/DDBJ databases">
        <title>Perkinsus olseni comparative genomics.</title>
        <authorList>
            <person name="Bogema D.R."/>
        </authorList>
    </citation>
    <scope>NUCLEOTIDE SEQUENCE [LARGE SCALE GENOMIC DNA]</scope>
    <source>
        <strain evidence="6">00978-12</strain>
    </source>
</reference>
<dbReference type="Proteomes" id="UP000541610">
    <property type="component" value="Unassembled WGS sequence"/>
</dbReference>
<dbReference type="InterPro" id="IPR041588">
    <property type="entry name" value="Integrase_H2C2"/>
</dbReference>
<dbReference type="OrthoDB" id="2286242at2759"/>
<keyword evidence="1" id="KW-0863">Zinc-finger</keyword>
<dbReference type="SMART" id="SM00343">
    <property type="entry name" value="ZnF_C2HC"/>
    <property type="match status" value="1"/>
</dbReference>
<accession>A0A7J6P4X9</accession>
<dbReference type="InterPro" id="IPR001584">
    <property type="entry name" value="Integrase_cat-core"/>
</dbReference>
<comment type="caution">
    <text evidence="6">The sequence shown here is derived from an EMBL/GenBank/DDBJ whole genome shotgun (WGS) entry which is preliminary data.</text>
</comment>
<dbReference type="Gene3D" id="3.30.70.270">
    <property type="match status" value="1"/>
</dbReference>
<proteinExistence type="predicted"/>
<dbReference type="InterPro" id="IPR012337">
    <property type="entry name" value="RNaseH-like_sf"/>
</dbReference>
<dbReference type="Gene3D" id="1.10.340.70">
    <property type="match status" value="1"/>
</dbReference>
<evidence type="ECO:0000313" key="7">
    <source>
        <dbReference type="Proteomes" id="UP000541610"/>
    </source>
</evidence>
<dbReference type="Pfam" id="PF00098">
    <property type="entry name" value="zf-CCHC"/>
    <property type="match status" value="1"/>
</dbReference>
<dbReference type="GO" id="GO:0015074">
    <property type="term" value="P:DNA integration"/>
    <property type="evidence" value="ECO:0007669"/>
    <property type="project" value="InterPro"/>
</dbReference>
<dbReference type="PROSITE" id="PS50878">
    <property type="entry name" value="RT_POL"/>
    <property type="match status" value="1"/>
</dbReference>
<dbReference type="InterPro" id="IPR043128">
    <property type="entry name" value="Rev_trsase/Diguanyl_cyclase"/>
</dbReference>
<evidence type="ECO:0000259" key="4">
    <source>
        <dbReference type="PROSITE" id="PS50878"/>
    </source>
</evidence>
<evidence type="ECO:0000259" key="5">
    <source>
        <dbReference type="PROSITE" id="PS50994"/>
    </source>
</evidence>
<dbReference type="SUPFAM" id="SSF56672">
    <property type="entry name" value="DNA/RNA polymerases"/>
    <property type="match status" value="1"/>
</dbReference>
<dbReference type="Gene3D" id="3.10.10.10">
    <property type="entry name" value="HIV Type 1 Reverse Transcriptase, subunit A, domain 1"/>
    <property type="match status" value="1"/>
</dbReference>
<dbReference type="InterPro" id="IPR036397">
    <property type="entry name" value="RNaseH_sf"/>
</dbReference>
<dbReference type="PROSITE" id="PS50158">
    <property type="entry name" value="ZF_CCHC"/>
    <property type="match status" value="1"/>
</dbReference>
<evidence type="ECO:0000256" key="1">
    <source>
        <dbReference type="PROSITE-ProRule" id="PRU00047"/>
    </source>
</evidence>
<dbReference type="PANTHER" id="PTHR37984:SF5">
    <property type="entry name" value="PROTEIN NYNRIN-LIKE"/>
    <property type="match status" value="1"/>
</dbReference>
<dbReference type="InterPro" id="IPR043502">
    <property type="entry name" value="DNA/RNA_pol_sf"/>
</dbReference>
<dbReference type="EMBL" id="JABANP010000100">
    <property type="protein sequence ID" value="KAF4690401.1"/>
    <property type="molecule type" value="Genomic_DNA"/>
</dbReference>
<evidence type="ECO:0000256" key="2">
    <source>
        <dbReference type="SAM" id="MobiDB-lite"/>
    </source>
</evidence>
<dbReference type="Pfam" id="PF00665">
    <property type="entry name" value="rve"/>
    <property type="match status" value="1"/>
</dbReference>
<dbReference type="SUPFAM" id="SSF53098">
    <property type="entry name" value="Ribonuclease H-like"/>
    <property type="match status" value="1"/>
</dbReference>
<gene>
    <name evidence="6" type="ORF">FOZ60_000280</name>
</gene>
<feature type="region of interest" description="Disordered" evidence="2">
    <location>
        <begin position="1666"/>
        <end position="1685"/>
    </location>
</feature>
<dbReference type="PANTHER" id="PTHR37984">
    <property type="entry name" value="PROTEIN CBG26694"/>
    <property type="match status" value="1"/>
</dbReference>
<evidence type="ECO:0000313" key="6">
    <source>
        <dbReference type="EMBL" id="KAF4690401.1"/>
    </source>
</evidence>
<dbReference type="Gene3D" id="4.10.60.10">
    <property type="entry name" value="Zinc finger, CCHC-type"/>
    <property type="match status" value="1"/>
</dbReference>
<dbReference type="InterPro" id="IPR001878">
    <property type="entry name" value="Znf_CCHC"/>
</dbReference>
<dbReference type="InterPro" id="IPR050951">
    <property type="entry name" value="Retrovirus_Pol_polyprotein"/>
</dbReference>
<dbReference type="GO" id="GO:0008270">
    <property type="term" value="F:zinc ion binding"/>
    <property type="evidence" value="ECO:0007669"/>
    <property type="project" value="UniProtKB-KW"/>
</dbReference>
<dbReference type="PROSITE" id="PS50994">
    <property type="entry name" value="INTEGRASE"/>
    <property type="match status" value="1"/>
</dbReference>
<dbReference type="InterPro" id="IPR036875">
    <property type="entry name" value="Znf_CCHC_sf"/>
</dbReference>
<feature type="domain" description="Reverse transcriptase" evidence="4">
    <location>
        <begin position="668"/>
        <end position="890"/>
    </location>
</feature>
<feature type="domain" description="Integrase catalytic" evidence="5">
    <location>
        <begin position="1339"/>
        <end position="1500"/>
    </location>
</feature>
<keyword evidence="1" id="KW-0862">Zinc</keyword>
<keyword evidence="1" id="KW-0479">Metal-binding</keyword>
<dbReference type="InterPro" id="IPR000477">
    <property type="entry name" value="RT_dom"/>
</dbReference>